<comment type="similarity">
    <text evidence="1">Belongs to the UPF0065 (bug) family.</text>
</comment>
<dbReference type="PANTHER" id="PTHR42928:SF5">
    <property type="entry name" value="BLR1237 PROTEIN"/>
    <property type="match status" value="1"/>
</dbReference>
<dbReference type="PIRSF" id="PIRSF017082">
    <property type="entry name" value="YflP"/>
    <property type="match status" value="1"/>
</dbReference>
<dbReference type="EMBL" id="BSPB01000087">
    <property type="protein sequence ID" value="GLS16818.1"/>
    <property type="molecule type" value="Genomic_DNA"/>
</dbReference>
<gene>
    <name evidence="2" type="ORF">GCM10007935_42640</name>
</gene>
<dbReference type="Pfam" id="PF03401">
    <property type="entry name" value="TctC"/>
    <property type="match status" value="1"/>
</dbReference>
<comment type="caution">
    <text evidence="2">The sequence shown here is derived from an EMBL/GenBank/DDBJ whole genome shotgun (WGS) entry which is preliminary data.</text>
</comment>
<dbReference type="RefSeq" id="WP_284309484.1">
    <property type="nucleotide sequence ID" value="NZ_BSPB01000087.1"/>
</dbReference>
<reference evidence="3" key="1">
    <citation type="journal article" date="2019" name="Int. J. Syst. Evol. Microbiol.">
        <title>The Global Catalogue of Microorganisms (GCM) 10K type strain sequencing project: providing services to taxonomists for standard genome sequencing and annotation.</title>
        <authorList>
            <consortium name="The Broad Institute Genomics Platform"/>
            <consortium name="The Broad Institute Genome Sequencing Center for Infectious Disease"/>
            <person name="Wu L."/>
            <person name="Ma J."/>
        </authorList>
    </citation>
    <scope>NUCLEOTIDE SEQUENCE [LARGE SCALE GENOMIC DNA]</scope>
    <source>
        <strain evidence="3">NBRC 109341</strain>
    </source>
</reference>
<evidence type="ECO:0000313" key="2">
    <source>
        <dbReference type="EMBL" id="GLS16818.1"/>
    </source>
</evidence>
<dbReference type="SUPFAM" id="SSF53850">
    <property type="entry name" value="Periplasmic binding protein-like II"/>
    <property type="match status" value="1"/>
</dbReference>
<accession>A0ABQ6C8W2</accession>
<organism evidence="2 3">
    <name type="scientific">Hydrogenophaga electricum</name>
    <dbReference type="NCBI Taxonomy" id="1230953"/>
    <lineage>
        <taxon>Bacteria</taxon>
        <taxon>Pseudomonadati</taxon>
        <taxon>Pseudomonadota</taxon>
        <taxon>Betaproteobacteria</taxon>
        <taxon>Burkholderiales</taxon>
        <taxon>Comamonadaceae</taxon>
        <taxon>Hydrogenophaga</taxon>
    </lineage>
</organism>
<dbReference type="InterPro" id="IPR042100">
    <property type="entry name" value="Bug_dom1"/>
</dbReference>
<dbReference type="Gene3D" id="3.40.190.150">
    <property type="entry name" value="Bordetella uptake gene, domain 1"/>
    <property type="match status" value="1"/>
</dbReference>
<evidence type="ECO:0000256" key="1">
    <source>
        <dbReference type="ARBA" id="ARBA00006987"/>
    </source>
</evidence>
<evidence type="ECO:0000313" key="3">
    <source>
        <dbReference type="Proteomes" id="UP001156903"/>
    </source>
</evidence>
<evidence type="ECO:0008006" key="4">
    <source>
        <dbReference type="Google" id="ProtNLM"/>
    </source>
</evidence>
<dbReference type="InterPro" id="IPR005064">
    <property type="entry name" value="BUG"/>
</dbReference>
<name>A0ABQ6C8W2_9BURK</name>
<protein>
    <recommendedName>
        <fullName evidence="4">Tripartite tricarboxylate transporter substrate binding protein</fullName>
    </recommendedName>
</protein>
<proteinExistence type="inferred from homology"/>
<dbReference type="CDD" id="cd13578">
    <property type="entry name" value="PBP2_Bug27"/>
    <property type="match status" value="1"/>
</dbReference>
<sequence length="325" mass="34146">MSPLRSAWWRRMATIALGLGTGLVLAQTYPTREVRLVVPYSAGGSSDVVARVIGGELQRLWNKPVVVENKAGASGNIGSMEVVRAAPDGYTLLVQNDTMLTNLALQGKLPYDHQSDLTPILLVGVTPLMIVAHPASGITDVASLVAASRQRAGGLSYGSCGVGSPAHFVMELFRQKTRIELQQIGYRGCAPAVVDVVSGQIPVAAVSANLVLAHVKSGRLRAVGVSSAQRYAALPDVPTLAEQGLQPFDLSTWKALMGPARLPDAVVQKIGQDVGHLLKTPGVIATLEQAGVDIQTGDAAALARVIEADATRYRELAAAANLRPN</sequence>
<dbReference type="Gene3D" id="3.40.190.10">
    <property type="entry name" value="Periplasmic binding protein-like II"/>
    <property type="match status" value="1"/>
</dbReference>
<dbReference type="PANTHER" id="PTHR42928">
    <property type="entry name" value="TRICARBOXYLATE-BINDING PROTEIN"/>
    <property type="match status" value="1"/>
</dbReference>
<dbReference type="Proteomes" id="UP001156903">
    <property type="component" value="Unassembled WGS sequence"/>
</dbReference>
<keyword evidence="3" id="KW-1185">Reference proteome</keyword>